<dbReference type="GO" id="GO:0017177">
    <property type="term" value="C:glucosidase II complex"/>
    <property type="evidence" value="ECO:0007669"/>
    <property type="project" value="TreeGrafter"/>
</dbReference>
<organism evidence="10 11">
    <name type="scientific">Chelonia mydas</name>
    <name type="common">Green sea-turtle</name>
    <name type="synonym">Chelonia agassizi</name>
    <dbReference type="NCBI Taxonomy" id="8469"/>
    <lineage>
        <taxon>Eukaryota</taxon>
        <taxon>Metazoa</taxon>
        <taxon>Chordata</taxon>
        <taxon>Craniata</taxon>
        <taxon>Vertebrata</taxon>
        <taxon>Euteleostomi</taxon>
        <taxon>Archelosauria</taxon>
        <taxon>Testudinata</taxon>
        <taxon>Testudines</taxon>
        <taxon>Cryptodira</taxon>
        <taxon>Durocryptodira</taxon>
        <taxon>Americhelydia</taxon>
        <taxon>Chelonioidea</taxon>
        <taxon>Cheloniidae</taxon>
        <taxon>Chelonia</taxon>
    </lineage>
</organism>
<dbReference type="Pfam" id="PF01055">
    <property type="entry name" value="Glyco_hydro_31_2nd"/>
    <property type="match status" value="1"/>
</dbReference>
<evidence type="ECO:0000259" key="9">
    <source>
        <dbReference type="Pfam" id="PF21365"/>
    </source>
</evidence>
<gene>
    <name evidence="10" type="ORF">UY3_04274</name>
</gene>
<feature type="compositionally biased region" description="Basic and acidic residues" evidence="5">
    <location>
        <begin position="280"/>
        <end position="295"/>
    </location>
</feature>
<evidence type="ECO:0000259" key="7">
    <source>
        <dbReference type="Pfam" id="PF01055"/>
    </source>
</evidence>
<keyword evidence="11" id="KW-1185">Reference proteome</keyword>
<proteinExistence type="inferred from homology"/>
<dbReference type="CDD" id="cd14752">
    <property type="entry name" value="GH31_N"/>
    <property type="match status" value="1"/>
</dbReference>
<dbReference type="Gene3D" id="2.60.40.1760">
    <property type="entry name" value="glycosyl hydrolase (family 31)"/>
    <property type="match status" value="1"/>
</dbReference>
<accession>M7BRW0</accession>
<feature type="region of interest" description="Disordered" evidence="5">
    <location>
        <begin position="244"/>
        <end position="299"/>
    </location>
</feature>
<dbReference type="InterPro" id="IPR030459">
    <property type="entry name" value="Glyco_hydro_31_CS"/>
</dbReference>
<evidence type="ECO:0000256" key="2">
    <source>
        <dbReference type="ARBA" id="ARBA00022801"/>
    </source>
</evidence>
<dbReference type="STRING" id="8469.M7BRW0"/>
<dbReference type="FunFam" id="2.60.40.1180:FF:000023">
    <property type="entry name" value="neutral alpha-glucosidase AB isoform X2"/>
    <property type="match status" value="1"/>
</dbReference>
<evidence type="ECO:0000313" key="11">
    <source>
        <dbReference type="Proteomes" id="UP000031443"/>
    </source>
</evidence>
<dbReference type="InterPro" id="IPR030458">
    <property type="entry name" value="Glyco_hydro_31_AS"/>
</dbReference>
<dbReference type="CDD" id="cd06603">
    <property type="entry name" value="GH31_GANC_GANAB_alpha"/>
    <property type="match status" value="1"/>
</dbReference>
<feature type="domain" description="Glycoside hydrolase family 31 TIM barrel" evidence="7">
    <location>
        <begin position="448"/>
        <end position="774"/>
    </location>
</feature>
<feature type="chain" id="PRO_5004080326" evidence="6">
    <location>
        <begin position="17"/>
        <end position="1005"/>
    </location>
</feature>
<evidence type="ECO:0000313" key="10">
    <source>
        <dbReference type="EMBL" id="EMP38490.1"/>
    </source>
</evidence>
<dbReference type="EMBL" id="KB519582">
    <property type="protein sequence ID" value="EMP38490.1"/>
    <property type="molecule type" value="Genomic_DNA"/>
</dbReference>
<evidence type="ECO:0000256" key="5">
    <source>
        <dbReference type="SAM" id="MobiDB-lite"/>
    </source>
</evidence>
<reference evidence="11" key="1">
    <citation type="journal article" date="2013" name="Nat. Genet.">
        <title>The draft genomes of soft-shell turtle and green sea turtle yield insights into the development and evolution of the turtle-specific body plan.</title>
        <authorList>
            <person name="Wang Z."/>
            <person name="Pascual-Anaya J."/>
            <person name="Zadissa A."/>
            <person name="Li W."/>
            <person name="Niimura Y."/>
            <person name="Huang Z."/>
            <person name="Li C."/>
            <person name="White S."/>
            <person name="Xiong Z."/>
            <person name="Fang D."/>
            <person name="Wang B."/>
            <person name="Ming Y."/>
            <person name="Chen Y."/>
            <person name="Zheng Y."/>
            <person name="Kuraku S."/>
            <person name="Pignatelli M."/>
            <person name="Herrero J."/>
            <person name="Beal K."/>
            <person name="Nozawa M."/>
            <person name="Li Q."/>
            <person name="Wang J."/>
            <person name="Zhang H."/>
            <person name="Yu L."/>
            <person name="Shigenobu S."/>
            <person name="Wang J."/>
            <person name="Liu J."/>
            <person name="Flicek P."/>
            <person name="Searle S."/>
            <person name="Wang J."/>
            <person name="Kuratani S."/>
            <person name="Yin Y."/>
            <person name="Aken B."/>
            <person name="Zhang G."/>
            <person name="Irie N."/>
        </authorList>
    </citation>
    <scope>NUCLEOTIDE SEQUENCE [LARGE SCALE GENOMIC DNA]</scope>
</reference>
<dbReference type="GO" id="GO:0030246">
    <property type="term" value="F:carbohydrate binding"/>
    <property type="evidence" value="ECO:0007669"/>
    <property type="project" value="InterPro"/>
</dbReference>
<dbReference type="FunFam" id="3.20.20.80:FF:000039">
    <property type="entry name" value="Glucosidase, alpha neutral C"/>
    <property type="match status" value="1"/>
</dbReference>
<dbReference type="PROSITE" id="PS00707">
    <property type="entry name" value="GLYCOSYL_HYDROL_F31_2"/>
    <property type="match status" value="1"/>
</dbReference>
<dbReference type="GO" id="GO:0005975">
    <property type="term" value="P:carbohydrate metabolic process"/>
    <property type="evidence" value="ECO:0007669"/>
    <property type="project" value="InterPro"/>
</dbReference>
<feature type="domain" description="Glycoside hydrolase family 31 N-terminal" evidence="8">
    <location>
        <begin position="155"/>
        <end position="401"/>
    </location>
</feature>
<dbReference type="AlphaFoldDB" id="M7BRW0"/>
<comment type="similarity">
    <text evidence="1 4">Belongs to the glycosyl hydrolase 31 family.</text>
</comment>
<dbReference type="Pfam" id="PF13802">
    <property type="entry name" value="Gal_mutarotas_2"/>
    <property type="match status" value="1"/>
</dbReference>
<dbReference type="GO" id="GO:0006491">
    <property type="term" value="P:N-glycan processing"/>
    <property type="evidence" value="ECO:0007669"/>
    <property type="project" value="TreeGrafter"/>
</dbReference>
<dbReference type="PANTHER" id="PTHR22762">
    <property type="entry name" value="ALPHA-GLUCOSIDASE"/>
    <property type="match status" value="1"/>
</dbReference>
<dbReference type="InterPro" id="IPR000322">
    <property type="entry name" value="Glyco_hydro_31_TIM"/>
</dbReference>
<keyword evidence="6" id="KW-0732">Signal</keyword>
<dbReference type="SUPFAM" id="SSF74650">
    <property type="entry name" value="Galactose mutarotase-like"/>
    <property type="match status" value="1"/>
</dbReference>
<dbReference type="InterPro" id="IPR017853">
    <property type="entry name" value="GH"/>
</dbReference>
<dbReference type="PANTHER" id="PTHR22762:SF162">
    <property type="entry name" value="NEUTRAL ALPHA-GLUCOSIDASE AB"/>
    <property type="match status" value="1"/>
</dbReference>
<evidence type="ECO:0000256" key="3">
    <source>
        <dbReference type="ARBA" id="ARBA00023295"/>
    </source>
</evidence>
<name>M7BRW0_CHEMY</name>
<dbReference type="PROSITE" id="PS00129">
    <property type="entry name" value="GLYCOSYL_HYDROL_F31_1"/>
    <property type="match status" value="1"/>
</dbReference>
<keyword evidence="3 4" id="KW-0326">Glycosidase</keyword>
<feature type="compositionally biased region" description="Basic and acidic residues" evidence="5">
    <location>
        <begin position="250"/>
        <end position="270"/>
    </location>
</feature>
<dbReference type="InterPro" id="IPR025887">
    <property type="entry name" value="Glyco_hydro_31_N_dom"/>
</dbReference>
<dbReference type="SUPFAM" id="SSF51445">
    <property type="entry name" value="(Trans)glycosidases"/>
    <property type="match status" value="1"/>
</dbReference>
<dbReference type="SUPFAM" id="SSF51011">
    <property type="entry name" value="Glycosyl hydrolase domain"/>
    <property type="match status" value="1"/>
</dbReference>
<evidence type="ECO:0000256" key="1">
    <source>
        <dbReference type="ARBA" id="ARBA00007806"/>
    </source>
</evidence>
<evidence type="ECO:0000256" key="6">
    <source>
        <dbReference type="SAM" id="SignalP"/>
    </source>
</evidence>
<sequence length="1005" mass="113463">MAALVWMALCLAAAFAVDRSNFKTCEQSSFCKRQRSVKPGSSPYRALLESLQLSQDSMKLQLVNEVNKDTLTHDEQHVACMVLLGQSEWQCLAQPAGVHEPHPLGQGLDGVFSGQVTRAAASGQLSSGARVCVCAGGVCVPWNGQDAMWVPLLLELCGLQGNMMRIKINELSPLRPRYEVPDVLVRDPPTTWLAVTGRDENSVELSLGDSGHKLILTGKPFRMDLLQGRELVLSVNPRGLLHFEHLRHRKDSEEPKEPAPEGEAEGKEPEPAVPGDEESSEKSTKSEEVPDRPDRAEEELGSWEETFKTHTDSKPNGPTSVGLDFSLPGFEHVYGIPEHADHLRLRTTEGGDPYRLYNLDVFQYELYNPMALYGSVPLLLAHNTQRTLGIFWLNAAETWVDISSNTAGKRTLGIFWLNAAETWVDISSNTAGKVRGHWILLGWQGTQALPPLFAMAYHQSRWNYNDEEDVAAVDDGFDMHDIPCDVIWLDIEHTDGKRYFTWDPNKFPQPRNMLGRLATKRRKMVSIVDPHIKVDSGYQVHNEIRSRGFYVKTKDGSDYEGWCWPGSAGYPDFTNPEMRTWWASMFSYDQYEASTENLYIWNDMNEPSVFNGPEVTMYKDALHQGGWEHRDLHNLYGFYVQMATAQGLEQRSGGLERPFVLSRAFFAGSQRYGAVWTGDNAAEWDHMKISIPMCLSLALVGISFCGADVGGFFKSPDAELLVRWYQVGAYQPFYRAHAHLDTVRREPWLFGEENKALIRAAIRQRYALLPYWYTTFYHSYRSGQPVMRPLWVEYSDDVTTFSIDDQFLIGNALLVHPVTEQGAHGVQVYLPGKGEVWYDVHSHQKHHAPQMLYVPVTMSSIPVYQRGGSIVPRKERVRRSSDCMYHDPYTLYVALSPQGTAEGDLFIDDGHTYNFEIKAQYLHRHFSFASNTLTARSADSKGIFETPAWIERVVILGAGKPAAVFLRQPGMAETRLDFQHEPETSVLTLRKPGVNIGANWSISLR</sequence>
<dbReference type="Proteomes" id="UP000031443">
    <property type="component" value="Unassembled WGS sequence"/>
</dbReference>
<dbReference type="GO" id="GO:0033919">
    <property type="term" value="F:glucan 1,3-alpha-glucosidase activity"/>
    <property type="evidence" value="ECO:0007669"/>
    <property type="project" value="TreeGrafter"/>
</dbReference>
<dbReference type="Gene3D" id="3.20.20.80">
    <property type="entry name" value="Glycosidases"/>
    <property type="match status" value="1"/>
</dbReference>
<evidence type="ECO:0000256" key="4">
    <source>
        <dbReference type="RuleBase" id="RU361185"/>
    </source>
</evidence>
<protein>
    <submittedName>
        <fullName evidence="10">Neutral alpha-glucosidase AB</fullName>
    </submittedName>
</protein>
<feature type="signal peptide" evidence="6">
    <location>
        <begin position="1"/>
        <end position="16"/>
    </location>
</feature>
<dbReference type="FunFam" id="3.20.20.80:FF:000046">
    <property type="entry name" value="Glucosidase alpha, neutral C"/>
    <property type="match status" value="1"/>
</dbReference>
<dbReference type="InterPro" id="IPR011013">
    <property type="entry name" value="Gal_mutarotase_sf_dom"/>
</dbReference>
<dbReference type="InterPro" id="IPR013780">
    <property type="entry name" value="Glyco_hydro_b"/>
</dbReference>
<dbReference type="InterPro" id="IPR048395">
    <property type="entry name" value="Glyco_hydro_31_C"/>
</dbReference>
<keyword evidence="2 4" id="KW-0378">Hydrolase</keyword>
<feature type="domain" description="Glycosyl hydrolase family 31 C-terminal" evidence="9">
    <location>
        <begin position="783"/>
        <end position="871"/>
    </location>
</feature>
<evidence type="ECO:0000259" key="8">
    <source>
        <dbReference type="Pfam" id="PF13802"/>
    </source>
</evidence>
<dbReference type="eggNOG" id="KOG1066">
    <property type="taxonomic scope" value="Eukaryota"/>
</dbReference>
<dbReference type="Pfam" id="PF21365">
    <property type="entry name" value="Glyco_hydro_31_3rd"/>
    <property type="match status" value="1"/>
</dbReference>
<dbReference type="Gene3D" id="2.60.40.1180">
    <property type="entry name" value="Golgi alpha-mannosidase II"/>
    <property type="match status" value="2"/>
</dbReference>